<accession>A0A4Y2QMI5</accession>
<feature type="transmembrane region" description="Helical" evidence="1">
    <location>
        <begin position="84"/>
        <end position="103"/>
    </location>
</feature>
<feature type="transmembrane region" description="Helical" evidence="1">
    <location>
        <begin position="52"/>
        <end position="72"/>
    </location>
</feature>
<dbReference type="AlphaFoldDB" id="A0A4Y2QMI5"/>
<organism evidence="2 3">
    <name type="scientific">Araneus ventricosus</name>
    <name type="common">Orbweaver spider</name>
    <name type="synonym">Epeira ventricosa</name>
    <dbReference type="NCBI Taxonomy" id="182803"/>
    <lineage>
        <taxon>Eukaryota</taxon>
        <taxon>Metazoa</taxon>
        <taxon>Ecdysozoa</taxon>
        <taxon>Arthropoda</taxon>
        <taxon>Chelicerata</taxon>
        <taxon>Arachnida</taxon>
        <taxon>Araneae</taxon>
        <taxon>Araneomorphae</taxon>
        <taxon>Entelegynae</taxon>
        <taxon>Araneoidea</taxon>
        <taxon>Araneidae</taxon>
        <taxon>Araneus</taxon>
    </lineage>
</organism>
<evidence type="ECO:0000313" key="2">
    <source>
        <dbReference type="EMBL" id="GBN64564.1"/>
    </source>
</evidence>
<keyword evidence="1" id="KW-1133">Transmembrane helix</keyword>
<gene>
    <name evidence="2" type="ORF">AVEN_202593_1</name>
</gene>
<proteinExistence type="predicted"/>
<sequence>MIVFSVPSIPVFISDLIAVTAVLQCCYLLSLYFFCSSATCTSSVVCDSQCLTVFFCVFQSFRVLGACLVVVDSQSHTAFLCFRVVYRLYLLGGHFLSTLIAFFCAFHSCTFQCI</sequence>
<keyword evidence="1" id="KW-0812">Transmembrane</keyword>
<protein>
    <submittedName>
        <fullName evidence="2">Uncharacterized protein</fullName>
    </submittedName>
</protein>
<keyword evidence="3" id="KW-1185">Reference proteome</keyword>
<keyword evidence="1" id="KW-0472">Membrane</keyword>
<dbReference type="Proteomes" id="UP000499080">
    <property type="component" value="Unassembled WGS sequence"/>
</dbReference>
<evidence type="ECO:0000256" key="1">
    <source>
        <dbReference type="SAM" id="Phobius"/>
    </source>
</evidence>
<name>A0A4Y2QMI5_ARAVE</name>
<evidence type="ECO:0000313" key="3">
    <source>
        <dbReference type="Proteomes" id="UP000499080"/>
    </source>
</evidence>
<feature type="transmembrane region" description="Helical" evidence="1">
    <location>
        <begin position="12"/>
        <end position="32"/>
    </location>
</feature>
<comment type="caution">
    <text evidence="2">The sequence shown here is derived from an EMBL/GenBank/DDBJ whole genome shotgun (WGS) entry which is preliminary data.</text>
</comment>
<dbReference type="EMBL" id="BGPR01014290">
    <property type="protein sequence ID" value="GBN64564.1"/>
    <property type="molecule type" value="Genomic_DNA"/>
</dbReference>
<reference evidence="2 3" key="1">
    <citation type="journal article" date="2019" name="Sci. Rep.">
        <title>Orb-weaving spider Araneus ventricosus genome elucidates the spidroin gene catalogue.</title>
        <authorList>
            <person name="Kono N."/>
            <person name="Nakamura H."/>
            <person name="Ohtoshi R."/>
            <person name="Moran D.A.P."/>
            <person name="Shinohara A."/>
            <person name="Yoshida Y."/>
            <person name="Fujiwara M."/>
            <person name="Mori M."/>
            <person name="Tomita M."/>
            <person name="Arakawa K."/>
        </authorList>
    </citation>
    <scope>NUCLEOTIDE SEQUENCE [LARGE SCALE GENOMIC DNA]</scope>
</reference>